<evidence type="ECO:0008006" key="7">
    <source>
        <dbReference type="Google" id="ProtNLM"/>
    </source>
</evidence>
<dbReference type="InterPro" id="IPR045351">
    <property type="entry name" value="DUF6531"/>
</dbReference>
<dbReference type="PANTHER" id="PTHR32305">
    <property type="match status" value="1"/>
</dbReference>
<dbReference type="Pfam" id="PF05488">
    <property type="entry name" value="PAAR_motif"/>
    <property type="match status" value="1"/>
</dbReference>
<dbReference type="PANTHER" id="PTHR32305:SF15">
    <property type="entry name" value="PROTEIN RHSA-RELATED"/>
    <property type="match status" value="1"/>
</dbReference>
<dbReference type="InterPro" id="IPR008727">
    <property type="entry name" value="PAAR_motif"/>
</dbReference>
<dbReference type="InterPro" id="IPR022385">
    <property type="entry name" value="Rhs_assc_core"/>
</dbReference>
<dbReference type="EMBL" id="MDVB01000102">
    <property type="protein sequence ID" value="PIT13405.1"/>
    <property type="molecule type" value="Genomic_DNA"/>
</dbReference>
<gene>
    <name evidence="5" type="ORF">BGI32_09315</name>
</gene>
<evidence type="ECO:0000256" key="2">
    <source>
        <dbReference type="SAM" id="MobiDB-lite"/>
    </source>
</evidence>
<comment type="caution">
    <text evidence="5">The sequence shown here is derived from an EMBL/GenBank/DDBJ whole genome shotgun (WGS) entry which is preliminary data.</text>
</comment>
<dbReference type="InterPro" id="IPR006530">
    <property type="entry name" value="YD"/>
</dbReference>
<accession>A0A2N9WS82</accession>
<name>A0A2N9WS82_9NEIS</name>
<dbReference type="CDD" id="cd14742">
    <property type="entry name" value="PAAR_RHS"/>
    <property type="match status" value="1"/>
</dbReference>
<dbReference type="Gene3D" id="2.60.200.60">
    <property type="match status" value="1"/>
</dbReference>
<protein>
    <recommendedName>
        <fullName evidence="7">Type IV secretion protein Rhs</fullName>
    </recommendedName>
</protein>
<dbReference type="CDD" id="cd14740">
    <property type="entry name" value="PAAR_4"/>
    <property type="match status" value="1"/>
</dbReference>
<dbReference type="InterPro" id="IPR032869">
    <property type="entry name" value="WHH_dom_containing"/>
</dbReference>
<dbReference type="InterPro" id="IPR050708">
    <property type="entry name" value="T6SS_VgrG/RHS"/>
</dbReference>
<proteinExistence type="predicted"/>
<evidence type="ECO:0000313" key="6">
    <source>
        <dbReference type="Proteomes" id="UP000231293"/>
    </source>
</evidence>
<dbReference type="SUPFAM" id="SSF69304">
    <property type="entry name" value="Tricorn protease N-terminal domain"/>
    <property type="match status" value="1"/>
</dbReference>
<dbReference type="Pfam" id="PF20148">
    <property type="entry name" value="DUF6531"/>
    <property type="match status" value="1"/>
</dbReference>
<feature type="compositionally biased region" description="Basic residues" evidence="2">
    <location>
        <begin position="1445"/>
        <end position="1454"/>
    </location>
</feature>
<evidence type="ECO:0000256" key="1">
    <source>
        <dbReference type="ARBA" id="ARBA00022737"/>
    </source>
</evidence>
<dbReference type="RefSeq" id="WP_100114010.1">
    <property type="nucleotide sequence ID" value="NZ_MDVB01000102.1"/>
</dbReference>
<feature type="region of interest" description="Disordered" evidence="2">
    <location>
        <begin position="1429"/>
        <end position="1454"/>
    </location>
</feature>
<dbReference type="NCBIfam" id="TIGR03696">
    <property type="entry name" value="Rhs_assc_core"/>
    <property type="match status" value="1"/>
</dbReference>
<organism evidence="5 6">
    <name type="scientific">Snodgrassella alvi</name>
    <dbReference type="NCBI Taxonomy" id="1196083"/>
    <lineage>
        <taxon>Bacteria</taxon>
        <taxon>Pseudomonadati</taxon>
        <taxon>Pseudomonadota</taxon>
        <taxon>Betaproteobacteria</taxon>
        <taxon>Neisseriales</taxon>
        <taxon>Neisseriaceae</taxon>
        <taxon>Snodgrassella</taxon>
    </lineage>
</organism>
<dbReference type="Gene3D" id="2.180.10.10">
    <property type="entry name" value="RHS repeat-associated core"/>
    <property type="match status" value="2"/>
</dbReference>
<keyword evidence="1" id="KW-0677">Repeat</keyword>
<evidence type="ECO:0000259" key="3">
    <source>
        <dbReference type="Pfam" id="PF20148"/>
    </source>
</evidence>
<reference evidence="5 6" key="1">
    <citation type="journal article" date="2017" name="MBio">
        <title>Type VI secretion-mediated competition in the bee gut microbiome.</title>
        <authorList>
            <person name="Steele M.I."/>
            <person name="Kwong W.K."/>
            <person name="Powell J.E."/>
            <person name="Whiteley M."/>
            <person name="Moran N.A."/>
        </authorList>
    </citation>
    <scope>NUCLEOTIDE SEQUENCE [LARGE SCALE GENOMIC DNA]</scope>
    <source>
        <strain evidence="5 6">App2-2</strain>
    </source>
</reference>
<dbReference type="Pfam" id="PF05593">
    <property type="entry name" value="RHS_repeat"/>
    <property type="match status" value="3"/>
</dbReference>
<feature type="domain" description="DUF6531" evidence="3">
    <location>
        <begin position="283"/>
        <end position="360"/>
    </location>
</feature>
<dbReference type="InterPro" id="IPR031325">
    <property type="entry name" value="RHS_repeat"/>
</dbReference>
<dbReference type="InterPro" id="IPR056823">
    <property type="entry name" value="TEN-like_YD-shell"/>
</dbReference>
<dbReference type="Pfam" id="PF14414">
    <property type="entry name" value="WHH"/>
    <property type="match status" value="1"/>
</dbReference>
<feature type="domain" description="Teneurin-like YD-shell" evidence="4">
    <location>
        <begin position="719"/>
        <end position="879"/>
    </location>
</feature>
<evidence type="ECO:0000313" key="5">
    <source>
        <dbReference type="EMBL" id="PIT13405.1"/>
    </source>
</evidence>
<sequence length="1454" mass="166114">MGEAYWAARKGDKLLHTSIWADIAGAAVELACYGAIGLIPGGLIVTTLVSVAVSVTGLNDVISDLSESVSDLFPMVEDGEIVSGSANTHINGKPAARAAGTVDQSIQLSDPQQPESFIDMAKGMLDGAWESIKQLPQQIVRPTVAAPDPRAVPKDNDKITCAKHPHLPGTYEYMAEGSSKVYINGQPAVRSNDRSTCEAKVTDNCEGGVRVSNNVRIGGEPIVVREIRSGKHPIGLAISVFSLIFNRKKLCTQFGCFGLGFMRDAAIGYIAGKAADAIKKGFPVHLPTGAKLLAGAEELDFSVPAHFPIEWQRFYSSVDTRTHNIFGAGWSVPYEVEMEISPQPDGSCAAVYIDEQGRRIEIEAMHPGEGIRGFNENLTIRRGEQNRWVIEDDDGTYRLFEPDPNQPNRLYLTLLQDRNDNKHLISRDTHSRIIEIANETNTTRITLHYQDKRHPQRVTQIRHQLADGSSRLLSQYHYSEQGDLQQVIDAENRPTREFAYDNSRRMNYHRLPTGLQCYYQWQHFDGPAETAWRVIRHWSEADGKRLEDYRFQYDLEQRLTTVYDSLGRVSQHYWNEVYQITRYIDPLGQTTEFEWNEDQQLVSVTDPQGGKWRYSYDEQGREIAETDPLGRTSQTQWLPHWALPTISVDPDGSIWRYYYDQRGNLRSVIDPHKQRTHYQYDQHGQIVQITDARGGNKYLRWNQNGQLTQHVDCSGTATHLYYDASGNLSSISDAQCNSSKYHYNAAGQLTGVTLTDGRQEHYRVNSAGQLLTYTDPAGHSTHYHRDPRGLVHTRIDAAGRKLGFNYDAYGRLNTLINENGEHYQFQYDAADRLIEQTDLDGRKQKYSYDALDNVSAVHFAAGSSAEIIHRFKRDAIGRLIGKYTTDGNTAYQYDQADNLIKVGYKKAGLPAEAEPDLITFSYDQLGNLLSETTAQGTLSHQYDPLGNRIATTLPDERTINSLYYGSGHLHQINIDGHIISDIERDNLHREILRTQGRLNTQFKYDRNSRLQRKQIQRNQNPILPDILIERSYQYDNLDRLVSKKHSKHGQTDYYYDRTGRIEGCRNQRYWETLQYDAAANLLDHRRPIELDPSNQNIIRCNQLLNFREHHYSYDEHGRTQTKQSIGATQHYHYDAEHRLSEVRIEQLNRSQRYGYVYDALGRRIEKHQIDRDGQPYNRTRFLWDGLRMIQETGPNHPSSLYIYTDQNSYEPLARIDTDSNHEQHICYFHTDLNGCPEELTDANGKILWECSFQLWGKRIHEIEHEPIEQNLRYQGQYLDRETGLHYNTFRYYDPDIGRFTQPDPIGLLGGLNLYQYAPNGLTWVDPWGLALQGVDFTGSPDLYPVKEGQKNIVQITMQGSRSRDFTAAFKAAGIKKKDAKGYTWHHVDDFDSKTGKTTMQLIKKETHEAIRHKGSVAQFEEYTKTRYGSPEAVKASQKNGWLTGRKPRSTHKGC</sequence>
<dbReference type="NCBIfam" id="TIGR01643">
    <property type="entry name" value="YD_repeat_2x"/>
    <property type="match status" value="10"/>
</dbReference>
<feature type="domain" description="Teneurin-like YD-shell" evidence="4">
    <location>
        <begin position="987"/>
        <end position="1303"/>
    </location>
</feature>
<dbReference type="Pfam" id="PF25023">
    <property type="entry name" value="TEN_YD-shell"/>
    <property type="match status" value="2"/>
</dbReference>
<evidence type="ECO:0000259" key="4">
    <source>
        <dbReference type="Pfam" id="PF25023"/>
    </source>
</evidence>
<dbReference type="Proteomes" id="UP000231293">
    <property type="component" value="Unassembled WGS sequence"/>
</dbReference>